<dbReference type="SUPFAM" id="SSF51905">
    <property type="entry name" value="FAD/NAD(P)-binding domain"/>
    <property type="match status" value="1"/>
</dbReference>
<evidence type="ECO:0000313" key="6">
    <source>
        <dbReference type="Proteomes" id="UP000230971"/>
    </source>
</evidence>
<evidence type="ECO:0000256" key="1">
    <source>
        <dbReference type="SAM" id="MobiDB-lite"/>
    </source>
</evidence>
<dbReference type="Gene3D" id="3.50.50.60">
    <property type="entry name" value="FAD/NAD(P)-binding domain"/>
    <property type="match status" value="1"/>
</dbReference>
<dbReference type="STRING" id="28045.AWB95_00925"/>
<evidence type="ECO:0000259" key="2">
    <source>
        <dbReference type="Pfam" id="PF01494"/>
    </source>
</evidence>
<dbReference type="Pfam" id="PF01494">
    <property type="entry name" value="FAD_binding_3"/>
    <property type="match status" value="1"/>
</dbReference>
<comment type="caution">
    <text evidence="3">The sequence shown here is derived from an EMBL/GenBank/DDBJ whole genome shotgun (WGS) entry which is preliminary data.</text>
</comment>
<accession>A0A1X1RWX9</accession>
<evidence type="ECO:0000313" key="4">
    <source>
        <dbReference type="EMBL" id="PIB79933.1"/>
    </source>
</evidence>
<dbReference type="PRINTS" id="PR00420">
    <property type="entry name" value="RNGMNOXGNASE"/>
</dbReference>
<dbReference type="EMBL" id="PDKV01000005">
    <property type="protein sequence ID" value="PIB79933.1"/>
    <property type="molecule type" value="Genomic_DNA"/>
</dbReference>
<sequence length="441" mass="47692">MADRFDVAIVGARCAGSPLATMLARQGLRVCMLDRAHFPSETPSTHMIQPCGVQVLDQLGLLDGILAAGAVPLDRLSLVNDDVRIEATVDEELSAHPALCVRRLTMDERLVDAAGAAGAEVRTGSRVTQLIADDGRVTGVQTSTGLVYAQLVVGADGRHSTVASCVGAREYHRTSPGKLYAWAYFEGVGDREGHARLGRQGAVGFLAGPTDGDLYMAALGIDMPEQAGFDADRDNGFAARIQLWPELADLLTGARRVGPIRVVANWHGYFRQSAGPGWVLVGDAGHFKDPAPGQGIADAFRQAGKLAAAVVDGLGNDSPDAALHKWWRWRDHDAYEMYWYARETGAPGVTSPLTRRMLREIAADAEATRALLGILNHQVRPSQLFTPARLARAAARTFLDEPRQIVATVKEIVSAAKRNARQGRQRRLRPPGMADMAWERR</sequence>
<gene>
    <name evidence="3" type="ORF">AWB95_00925</name>
    <name evidence="4" type="ORF">CQY23_06700</name>
</gene>
<dbReference type="Proteomes" id="UP000193907">
    <property type="component" value="Unassembled WGS sequence"/>
</dbReference>
<feature type="region of interest" description="Disordered" evidence="1">
    <location>
        <begin position="418"/>
        <end position="441"/>
    </location>
</feature>
<keyword evidence="4" id="KW-0503">Monooxygenase</keyword>
<evidence type="ECO:0000313" key="5">
    <source>
        <dbReference type="Proteomes" id="UP000193907"/>
    </source>
</evidence>
<dbReference type="GO" id="GO:0004497">
    <property type="term" value="F:monooxygenase activity"/>
    <property type="evidence" value="ECO:0007669"/>
    <property type="project" value="UniProtKB-KW"/>
</dbReference>
<reference evidence="3 5" key="1">
    <citation type="submission" date="2016-01" db="EMBL/GenBank/DDBJ databases">
        <title>The new phylogeny of the genus Mycobacterium.</title>
        <authorList>
            <person name="Tarcisio F."/>
            <person name="Conor M."/>
            <person name="Antonella G."/>
            <person name="Elisabetta G."/>
            <person name="Giulia F.S."/>
            <person name="Sara T."/>
            <person name="Anna F."/>
            <person name="Clotilde B."/>
            <person name="Roberto B."/>
            <person name="Veronica D.S."/>
            <person name="Fabio R."/>
            <person name="Monica P."/>
            <person name="Olivier J."/>
            <person name="Enrico T."/>
            <person name="Nicola S."/>
        </authorList>
    </citation>
    <scope>NUCLEOTIDE SEQUENCE [LARGE SCALE GENOMIC DNA]</scope>
    <source>
        <strain evidence="3 5">DSM 44243</strain>
    </source>
</reference>
<dbReference type="PANTHER" id="PTHR42685">
    <property type="entry name" value="GERANYLGERANYL DIPHOSPHATE REDUCTASE"/>
    <property type="match status" value="1"/>
</dbReference>
<protein>
    <submittedName>
        <fullName evidence="4">FAD-dependent monooxygenase</fullName>
    </submittedName>
</protein>
<feature type="domain" description="FAD-binding" evidence="2">
    <location>
        <begin position="5"/>
        <end position="309"/>
    </location>
</feature>
<dbReference type="InterPro" id="IPR050407">
    <property type="entry name" value="Geranylgeranyl_reductase"/>
</dbReference>
<keyword evidence="4" id="KW-0560">Oxidoreductase</keyword>
<dbReference type="AlphaFoldDB" id="A0A1X1RWX9"/>
<feature type="compositionally biased region" description="Basic residues" evidence="1">
    <location>
        <begin position="418"/>
        <end position="429"/>
    </location>
</feature>
<dbReference type="RefSeq" id="WP_085167403.1">
    <property type="nucleotide sequence ID" value="NZ_LQOM01000005.1"/>
</dbReference>
<proteinExistence type="predicted"/>
<dbReference type="Proteomes" id="UP000230971">
    <property type="component" value="Unassembled WGS sequence"/>
</dbReference>
<dbReference type="PANTHER" id="PTHR42685:SF22">
    <property type="entry name" value="CONDITIONED MEDIUM FACTOR RECEPTOR 1"/>
    <property type="match status" value="1"/>
</dbReference>
<dbReference type="OrthoDB" id="103324at2"/>
<evidence type="ECO:0000313" key="3">
    <source>
        <dbReference type="EMBL" id="ORV19622.1"/>
    </source>
</evidence>
<dbReference type="InterPro" id="IPR002938">
    <property type="entry name" value="FAD-bd"/>
</dbReference>
<organism evidence="3 5">
    <name type="scientific">Mycobacterium celatum</name>
    <dbReference type="NCBI Taxonomy" id="28045"/>
    <lineage>
        <taxon>Bacteria</taxon>
        <taxon>Bacillati</taxon>
        <taxon>Actinomycetota</taxon>
        <taxon>Actinomycetes</taxon>
        <taxon>Mycobacteriales</taxon>
        <taxon>Mycobacteriaceae</taxon>
        <taxon>Mycobacterium</taxon>
    </lineage>
</organism>
<name>A0A1X1RWX9_MYCCE</name>
<dbReference type="InterPro" id="IPR036188">
    <property type="entry name" value="FAD/NAD-bd_sf"/>
</dbReference>
<keyword evidence="5" id="KW-1185">Reference proteome</keyword>
<reference evidence="4 6" key="2">
    <citation type="journal article" date="2017" name="Infect. Genet. Evol.">
        <title>The new phylogeny of the genus Mycobacterium: The old and the news.</title>
        <authorList>
            <person name="Tortoli E."/>
            <person name="Fedrizzi T."/>
            <person name="Meehan C.J."/>
            <person name="Trovato A."/>
            <person name="Grottola A."/>
            <person name="Giacobazzi E."/>
            <person name="Serpini G.F."/>
            <person name="Tagliazucchi S."/>
            <person name="Fabio A."/>
            <person name="Bettua C."/>
            <person name="Bertorelli R."/>
            <person name="Frascaro F."/>
            <person name="De Sanctis V."/>
            <person name="Pecorari M."/>
            <person name="Jousson O."/>
            <person name="Segata N."/>
            <person name="Cirillo D.M."/>
        </authorList>
    </citation>
    <scope>NUCLEOTIDE SEQUENCE [LARGE SCALE GENOMIC DNA]</scope>
    <source>
        <strain evidence="4 6">NCTC 12882</strain>
    </source>
</reference>
<dbReference type="GO" id="GO:0071949">
    <property type="term" value="F:FAD binding"/>
    <property type="evidence" value="ECO:0007669"/>
    <property type="project" value="InterPro"/>
</dbReference>
<dbReference type="EMBL" id="LQOM01000005">
    <property type="protein sequence ID" value="ORV19622.1"/>
    <property type="molecule type" value="Genomic_DNA"/>
</dbReference>